<proteinExistence type="predicted"/>
<dbReference type="AlphaFoldDB" id="A0AAW1PR89"/>
<comment type="caution">
    <text evidence="1">The sequence shown here is derived from an EMBL/GenBank/DDBJ whole genome shotgun (WGS) entry which is preliminary data.</text>
</comment>
<keyword evidence="2" id="KW-1185">Reference proteome</keyword>
<dbReference type="Proteomes" id="UP001465755">
    <property type="component" value="Unassembled WGS sequence"/>
</dbReference>
<reference evidence="1 2" key="1">
    <citation type="journal article" date="2024" name="Nat. Commun.">
        <title>Phylogenomics reveals the evolutionary origins of lichenization in chlorophyte algae.</title>
        <authorList>
            <person name="Puginier C."/>
            <person name="Libourel C."/>
            <person name="Otte J."/>
            <person name="Skaloud P."/>
            <person name="Haon M."/>
            <person name="Grisel S."/>
            <person name="Petersen M."/>
            <person name="Berrin J.G."/>
            <person name="Delaux P.M."/>
            <person name="Dal Grande F."/>
            <person name="Keller J."/>
        </authorList>
    </citation>
    <scope>NUCLEOTIDE SEQUENCE [LARGE SCALE GENOMIC DNA]</scope>
    <source>
        <strain evidence="1 2">SAG 2036</strain>
    </source>
</reference>
<organism evidence="1 2">
    <name type="scientific">Symbiochloris irregularis</name>
    <dbReference type="NCBI Taxonomy" id="706552"/>
    <lineage>
        <taxon>Eukaryota</taxon>
        <taxon>Viridiplantae</taxon>
        <taxon>Chlorophyta</taxon>
        <taxon>core chlorophytes</taxon>
        <taxon>Trebouxiophyceae</taxon>
        <taxon>Trebouxiales</taxon>
        <taxon>Trebouxiaceae</taxon>
        <taxon>Symbiochloris</taxon>
    </lineage>
</organism>
<evidence type="ECO:0000313" key="1">
    <source>
        <dbReference type="EMBL" id="KAK9810649.1"/>
    </source>
</evidence>
<name>A0AAW1PR89_9CHLO</name>
<sequence length="153" mass="16959">MAKQGHSPRCPIGAWWACLGAARLVQRVDRRYAVAPLTGASIHGRTGPGATLGWCQAVPDSGNSCNINHQPCKQVVPEAGRSVQVAFKWRMPCLGIPSYASRHHVLAQQTKSWSEPDNWQLGALKQPRDQHRSPCHTFCSLVAVKMLRQSWRI</sequence>
<evidence type="ECO:0000313" key="2">
    <source>
        <dbReference type="Proteomes" id="UP001465755"/>
    </source>
</evidence>
<accession>A0AAW1PR89</accession>
<gene>
    <name evidence="1" type="ORF">WJX73_007518</name>
</gene>
<dbReference type="EMBL" id="JALJOQ010000015">
    <property type="protein sequence ID" value="KAK9810649.1"/>
    <property type="molecule type" value="Genomic_DNA"/>
</dbReference>
<protein>
    <submittedName>
        <fullName evidence="1">Uncharacterized protein</fullName>
    </submittedName>
</protein>